<keyword evidence="5" id="KW-0813">Transport</keyword>
<dbReference type="SUPFAM" id="SSF144122">
    <property type="entry name" value="Tim10-like"/>
    <property type="match status" value="1"/>
</dbReference>
<evidence type="ECO:0000259" key="6">
    <source>
        <dbReference type="Pfam" id="PF02953"/>
    </source>
</evidence>
<evidence type="ECO:0000256" key="2">
    <source>
        <dbReference type="ARBA" id="ARBA00022792"/>
    </source>
</evidence>
<keyword evidence="2 5" id="KW-0472">Membrane</keyword>
<keyword evidence="2 5" id="KW-0999">Mitochondrion inner membrane</keyword>
<dbReference type="GO" id="GO:0015031">
    <property type="term" value="P:protein transport"/>
    <property type="evidence" value="ECO:0007669"/>
    <property type="project" value="UniProtKB-KW"/>
</dbReference>
<dbReference type="InterPro" id="IPR035427">
    <property type="entry name" value="Tim10-like_dom_sf"/>
</dbReference>
<evidence type="ECO:0000313" key="8">
    <source>
        <dbReference type="Proteomes" id="UP000054279"/>
    </source>
</evidence>
<evidence type="ECO:0000256" key="1">
    <source>
        <dbReference type="ARBA" id="ARBA00006720"/>
    </source>
</evidence>
<evidence type="ECO:0000256" key="5">
    <source>
        <dbReference type="RuleBase" id="RU367043"/>
    </source>
</evidence>
<dbReference type="GO" id="GO:0005743">
    <property type="term" value="C:mitochondrial inner membrane"/>
    <property type="evidence" value="ECO:0007669"/>
    <property type="project" value="UniProtKB-SubCell"/>
</dbReference>
<name>A0A0C9VAA0_SPHS4</name>
<evidence type="ECO:0000256" key="4">
    <source>
        <dbReference type="ARBA" id="ARBA00023010"/>
    </source>
</evidence>
<comment type="subunit">
    <text evidence="5">Heterohexamer.</text>
</comment>
<dbReference type="Gene3D" id="1.10.287.810">
    <property type="entry name" value="Mitochondrial import inner membrane translocase subunit tim13 like domains"/>
    <property type="match status" value="1"/>
</dbReference>
<comment type="domain">
    <text evidence="5">The twin CX3C motif contains 4 conserved Cys residues that form 2 disulfide bonds in the mitochondrial intermembrane space.</text>
</comment>
<dbReference type="AlphaFoldDB" id="A0A0C9VAA0"/>
<organism evidence="7 8">
    <name type="scientific">Sphaerobolus stellatus (strain SS14)</name>
    <dbReference type="NCBI Taxonomy" id="990650"/>
    <lineage>
        <taxon>Eukaryota</taxon>
        <taxon>Fungi</taxon>
        <taxon>Dikarya</taxon>
        <taxon>Basidiomycota</taxon>
        <taxon>Agaricomycotina</taxon>
        <taxon>Agaricomycetes</taxon>
        <taxon>Phallomycetidae</taxon>
        <taxon>Geastrales</taxon>
        <taxon>Sphaerobolaceae</taxon>
        <taxon>Sphaerobolus</taxon>
    </lineage>
</organism>
<dbReference type="Pfam" id="PF02953">
    <property type="entry name" value="zf-Tim10_DDP"/>
    <property type="match status" value="1"/>
</dbReference>
<keyword evidence="8" id="KW-1185">Reference proteome</keyword>
<dbReference type="HOGENOM" id="CLU_141397_1_0_1"/>
<dbReference type="EMBL" id="KN837160">
    <property type="protein sequence ID" value="KIJ38457.1"/>
    <property type="molecule type" value="Genomic_DNA"/>
</dbReference>
<sequence>MSSPDSLENAVGLMATLDNEGKKVIQELLSQEAAASEFTSQMHKYTSMCWDKCITTPGNSFSRTETDCLQNCVNRFFDAQKHIIDSLLSDRKN</sequence>
<proteinExistence type="inferred from homology"/>
<dbReference type="InterPro" id="IPR004217">
    <property type="entry name" value="Tim10-like"/>
</dbReference>
<dbReference type="OrthoDB" id="344165at2759"/>
<protein>
    <recommendedName>
        <fullName evidence="5">Mitochondrial import inner membrane translocase subunit</fullName>
    </recommendedName>
</protein>
<dbReference type="Proteomes" id="UP000054279">
    <property type="component" value="Unassembled WGS sequence"/>
</dbReference>
<gene>
    <name evidence="7" type="ORF">M422DRAFT_33248</name>
</gene>
<evidence type="ECO:0000313" key="7">
    <source>
        <dbReference type="EMBL" id="KIJ38457.1"/>
    </source>
</evidence>
<evidence type="ECO:0000256" key="3">
    <source>
        <dbReference type="ARBA" id="ARBA00022927"/>
    </source>
</evidence>
<feature type="domain" description="Tim10-like" evidence="6">
    <location>
        <begin position="29"/>
        <end position="86"/>
    </location>
</feature>
<comment type="subcellular location">
    <subcellularLocation>
        <location evidence="5">Mitochondrion inner membrane</location>
        <topology evidence="5">Peripheral membrane protein</topology>
        <orientation evidence="5">Intermembrane side</orientation>
    </subcellularLocation>
</comment>
<comment type="function">
    <text evidence="5">Mitochondrial intermembrane chaperone that participates in the import and insertion of some multi-pass transmembrane proteins into the mitochondrial inner membrane. Also required for the transfer of beta-barrel precursors from the TOM complex to the sorting and assembly machinery (SAM complex) of the outer membrane. Acts as a chaperone-like protein that protects the hydrophobic precursors from aggregation and guide them through the mitochondrial intermembrane space.</text>
</comment>
<reference evidence="7 8" key="1">
    <citation type="submission" date="2014-06" db="EMBL/GenBank/DDBJ databases">
        <title>Evolutionary Origins and Diversification of the Mycorrhizal Mutualists.</title>
        <authorList>
            <consortium name="DOE Joint Genome Institute"/>
            <consortium name="Mycorrhizal Genomics Consortium"/>
            <person name="Kohler A."/>
            <person name="Kuo A."/>
            <person name="Nagy L.G."/>
            <person name="Floudas D."/>
            <person name="Copeland A."/>
            <person name="Barry K.W."/>
            <person name="Cichocki N."/>
            <person name="Veneault-Fourrey C."/>
            <person name="LaButti K."/>
            <person name="Lindquist E.A."/>
            <person name="Lipzen A."/>
            <person name="Lundell T."/>
            <person name="Morin E."/>
            <person name="Murat C."/>
            <person name="Riley R."/>
            <person name="Ohm R."/>
            <person name="Sun H."/>
            <person name="Tunlid A."/>
            <person name="Henrissat B."/>
            <person name="Grigoriev I.V."/>
            <person name="Hibbett D.S."/>
            <person name="Martin F."/>
        </authorList>
    </citation>
    <scope>NUCLEOTIDE SEQUENCE [LARGE SCALE GENOMIC DNA]</scope>
    <source>
        <strain evidence="7 8">SS14</strain>
    </source>
</reference>
<accession>A0A0C9VAA0</accession>
<keyword evidence="5" id="KW-1015">Disulfide bond</keyword>
<keyword evidence="3 5" id="KW-0653">Protein transport</keyword>
<keyword evidence="4 5" id="KW-0811">Translocation</keyword>
<keyword evidence="5" id="KW-0143">Chaperone</keyword>
<comment type="similarity">
    <text evidence="1 5">Belongs to the small Tim family.</text>
</comment>
<keyword evidence="5" id="KW-0496">Mitochondrion</keyword>